<protein>
    <submittedName>
        <fullName evidence="1">Uncharacterized protein</fullName>
    </submittedName>
</protein>
<name>A0A6F8SRD7_9GAMM</name>
<dbReference type="Proteomes" id="UP000503197">
    <property type="component" value="Chromosome"/>
</dbReference>
<evidence type="ECO:0000313" key="1">
    <source>
        <dbReference type="EMBL" id="BCA90490.1"/>
    </source>
</evidence>
<sequence length="87" mass="9318">MPKTTHNYQNDSDTSEQSEQITLLNDVEGILEALASELLEVAAGEQLTQGRAILGLAGIDLAISSLRECILLQCMDASDEEPNADEG</sequence>
<proteinExistence type="predicted"/>
<evidence type="ECO:0000313" key="2">
    <source>
        <dbReference type="Proteomes" id="UP000503197"/>
    </source>
</evidence>
<accession>A0A6F8SRD7</accession>
<dbReference type="RefSeq" id="WP_058578192.1">
    <property type="nucleotide sequence ID" value="NZ_AP022821.1"/>
</dbReference>
<organism evidence="1 2">
    <name type="scientific">Vreelandella aquamarina</name>
    <dbReference type="NCBI Taxonomy" id="77097"/>
    <lineage>
        <taxon>Bacteria</taxon>
        <taxon>Pseudomonadati</taxon>
        <taxon>Pseudomonadota</taxon>
        <taxon>Gammaproteobacteria</taxon>
        <taxon>Oceanospirillales</taxon>
        <taxon>Halomonadaceae</taxon>
        <taxon>Vreelandella</taxon>
    </lineage>
</organism>
<dbReference type="EMBL" id="AP022821">
    <property type="protein sequence ID" value="BCA90490.1"/>
    <property type="molecule type" value="Genomic_DNA"/>
</dbReference>
<gene>
    <name evidence="1" type="ORF">HMSLTHF_02650</name>
</gene>
<dbReference type="AlphaFoldDB" id="A0A6F8SRD7"/>
<reference evidence="1 2" key="1">
    <citation type="submission" date="2020-02" db="EMBL/GenBank/DDBJ databases">
        <title>Complete Genome Sequence of Halomonas meridiana strain BAA-801, Isolated from Deep Sea Thermal Vent.</title>
        <authorList>
            <person name="Takahashi Y."/>
            <person name="Takahashi H."/>
            <person name="Galipon J."/>
            <person name="Arakawa K."/>
        </authorList>
    </citation>
    <scope>NUCLEOTIDE SEQUENCE [LARGE SCALE GENOMIC DNA]</scope>
    <source>
        <strain evidence="1 2">Slthf1</strain>
    </source>
</reference>